<keyword evidence="3" id="KW-1185">Reference proteome</keyword>
<name>A0A183E810_9BILA</name>
<feature type="region of interest" description="Disordered" evidence="1">
    <location>
        <begin position="1"/>
        <end position="26"/>
    </location>
</feature>
<organism evidence="4">
    <name type="scientific">Gongylonema pulchrum</name>
    <dbReference type="NCBI Taxonomy" id="637853"/>
    <lineage>
        <taxon>Eukaryota</taxon>
        <taxon>Metazoa</taxon>
        <taxon>Ecdysozoa</taxon>
        <taxon>Nematoda</taxon>
        <taxon>Chromadorea</taxon>
        <taxon>Rhabditida</taxon>
        <taxon>Spirurina</taxon>
        <taxon>Spiruromorpha</taxon>
        <taxon>Spiruroidea</taxon>
        <taxon>Gongylonematidae</taxon>
        <taxon>Gongylonema</taxon>
    </lineage>
</organism>
<feature type="compositionally biased region" description="Basic and acidic residues" evidence="1">
    <location>
        <begin position="46"/>
        <end position="62"/>
    </location>
</feature>
<evidence type="ECO:0000313" key="2">
    <source>
        <dbReference type="EMBL" id="VDN29169.1"/>
    </source>
</evidence>
<evidence type="ECO:0000313" key="3">
    <source>
        <dbReference type="Proteomes" id="UP000271098"/>
    </source>
</evidence>
<evidence type="ECO:0000256" key="1">
    <source>
        <dbReference type="SAM" id="MobiDB-lite"/>
    </source>
</evidence>
<reference evidence="4" key="1">
    <citation type="submission" date="2016-06" db="UniProtKB">
        <authorList>
            <consortium name="WormBaseParasite"/>
        </authorList>
    </citation>
    <scope>IDENTIFICATION</scope>
</reference>
<proteinExistence type="predicted"/>
<dbReference type="EMBL" id="UYRT01084687">
    <property type="protein sequence ID" value="VDN29169.1"/>
    <property type="molecule type" value="Genomic_DNA"/>
</dbReference>
<feature type="region of interest" description="Disordered" evidence="1">
    <location>
        <begin position="71"/>
        <end position="91"/>
    </location>
</feature>
<evidence type="ECO:0000313" key="4">
    <source>
        <dbReference type="WBParaSite" id="GPUH_0001712301-mRNA-1"/>
    </source>
</evidence>
<protein>
    <submittedName>
        <fullName evidence="2 4">Uncharacterized protein</fullName>
    </submittedName>
</protein>
<reference evidence="2 3" key="2">
    <citation type="submission" date="2018-11" db="EMBL/GenBank/DDBJ databases">
        <authorList>
            <consortium name="Pathogen Informatics"/>
        </authorList>
    </citation>
    <scope>NUCLEOTIDE SEQUENCE [LARGE SCALE GENOMIC DNA]</scope>
</reference>
<sequence>MRPQAPEEGIGRPKKPSIRRLMTRPHAGALGVTVAAGRIPVTRSADTVHSDSEDQPKLDAGEAVRDLGISYFPSSKAPHRGPGKAMFKTEW</sequence>
<gene>
    <name evidence="2" type="ORF">GPUH_LOCUS17102</name>
</gene>
<feature type="region of interest" description="Disordered" evidence="1">
    <location>
        <begin position="43"/>
        <end position="62"/>
    </location>
</feature>
<dbReference type="Proteomes" id="UP000271098">
    <property type="component" value="Unassembled WGS sequence"/>
</dbReference>
<feature type="compositionally biased region" description="Basic residues" evidence="1">
    <location>
        <begin position="12"/>
        <end position="23"/>
    </location>
</feature>
<accession>A0A183E810</accession>
<dbReference type="WBParaSite" id="GPUH_0001712301-mRNA-1">
    <property type="protein sequence ID" value="GPUH_0001712301-mRNA-1"/>
    <property type="gene ID" value="GPUH_0001712301"/>
</dbReference>
<dbReference type="AlphaFoldDB" id="A0A183E810"/>